<feature type="region of interest" description="Disordered" evidence="1">
    <location>
        <begin position="66"/>
        <end position="127"/>
    </location>
</feature>
<reference evidence="3" key="1">
    <citation type="submission" date="2022-11" db="UniProtKB">
        <authorList>
            <consortium name="WormBaseParasite"/>
        </authorList>
    </citation>
    <scope>IDENTIFICATION</scope>
</reference>
<accession>A0A915NCI5</accession>
<evidence type="ECO:0000313" key="3">
    <source>
        <dbReference type="WBParaSite" id="scaffold8920_cov186.g13491"/>
    </source>
</evidence>
<evidence type="ECO:0000256" key="1">
    <source>
        <dbReference type="SAM" id="MobiDB-lite"/>
    </source>
</evidence>
<evidence type="ECO:0000313" key="2">
    <source>
        <dbReference type="Proteomes" id="UP000887561"/>
    </source>
</evidence>
<name>A0A915NCI5_MELJA</name>
<feature type="compositionally biased region" description="Polar residues" evidence="1">
    <location>
        <begin position="277"/>
        <end position="288"/>
    </location>
</feature>
<keyword evidence="2" id="KW-1185">Reference proteome</keyword>
<feature type="compositionally biased region" description="Polar residues" evidence="1">
    <location>
        <begin position="94"/>
        <end position="106"/>
    </location>
</feature>
<dbReference type="AlphaFoldDB" id="A0A915NCI5"/>
<protein>
    <submittedName>
        <fullName evidence="3">Uncharacterized protein</fullName>
    </submittedName>
</protein>
<proteinExistence type="predicted"/>
<organism evidence="2 3">
    <name type="scientific">Meloidogyne javanica</name>
    <name type="common">Root-knot nematode worm</name>
    <dbReference type="NCBI Taxonomy" id="6303"/>
    <lineage>
        <taxon>Eukaryota</taxon>
        <taxon>Metazoa</taxon>
        <taxon>Ecdysozoa</taxon>
        <taxon>Nematoda</taxon>
        <taxon>Chromadorea</taxon>
        <taxon>Rhabditida</taxon>
        <taxon>Tylenchina</taxon>
        <taxon>Tylenchomorpha</taxon>
        <taxon>Tylenchoidea</taxon>
        <taxon>Meloidogynidae</taxon>
        <taxon>Meloidogyninae</taxon>
        <taxon>Meloidogyne</taxon>
        <taxon>Meloidogyne incognita group</taxon>
    </lineage>
</organism>
<feature type="compositionally biased region" description="Basic residues" evidence="1">
    <location>
        <begin position="263"/>
        <end position="276"/>
    </location>
</feature>
<dbReference type="WBParaSite" id="scaffold8920_cov186.g13491">
    <property type="protein sequence ID" value="scaffold8920_cov186.g13491"/>
    <property type="gene ID" value="scaffold8920_cov186.g13491"/>
</dbReference>
<sequence length="359" mass="40793">MVYYPHLSDRDTGRFNLQLTNNTSGFTMDAVTDAYDTHHFIQAENEGQGMTDIYKLAITIDELSVDHQQQPPHSRSLPMQPDIGLSLARGGHQRGQTQKGKATNQPELPKSKKAKFQQHPNTPQEPIFIPFDHRKGLKQQMIEIIQKLPQESQQRMANYMHYLLTLLPEAQPQQPIQTSSGGDQPVPAGPPLSMDSIFALNQLQELEANDWHLYNINALSIDEYRIRANLTSLLRQYLFPRLNEYHVDISPQTGIIIPERPHAQRQQRHRRRKNPHVSHQSEMMQQPHPSIGAFGPTPSALDRGKLPAIQETTEVESSDSDQPLNPEAIQSDYVPDEDIGRLLRADRMGLLGKILFIIP</sequence>
<dbReference type="Proteomes" id="UP000887561">
    <property type="component" value="Unplaced"/>
</dbReference>
<feature type="region of interest" description="Disordered" evidence="1">
    <location>
        <begin position="258"/>
        <end position="332"/>
    </location>
</feature>